<feature type="region of interest" description="Disordered" evidence="1">
    <location>
        <begin position="87"/>
        <end position="139"/>
    </location>
</feature>
<reference evidence="3 4" key="1">
    <citation type="submission" date="2021-03" db="EMBL/GenBank/DDBJ databases">
        <title>Leishmania (Mundinia) martiniquensis Genome sequencing and assembly.</title>
        <authorList>
            <person name="Almutairi H."/>
            <person name="Gatherer D."/>
        </authorList>
    </citation>
    <scope>NUCLEOTIDE SEQUENCE [LARGE SCALE GENOMIC DNA]</scope>
    <source>
        <strain evidence="3">LSCM1</strain>
    </source>
</reference>
<organism evidence="3 4">
    <name type="scientific">Leishmania martiniquensis</name>
    <dbReference type="NCBI Taxonomy" id="1580590"/>
    <lineage>
        <taxon>Eukaryota</taxon>
        <taxon>Discoba</taxon>
        <taxon>Euglenozoa</taxon>
        <taxon>Kinetoplastea</taxon>
        <taxon>Metakinetoplastina</taxon>
        <taxon>Trypanosomatida</taxon>
        <taxon>Trypanosomatidae</taxon>
        <taxon>Leishmaniinae</taxon>
        <taxon>Leishmania</taxon>
    </lineage>
</organism>
<comment type="caution">
    <text evidence="3">The sequence shown here is derived from an EMBL/GenBank/DDBJ whole genome shotgun (WGS) entry which is preliminary data.</text>
</comment>
<dbReference type="GeneID" id="92518061"/>
<accession>A0A836HPT8</accession>
<protein>
    <submittedName>
        <fullName evidence="3">Uncharacterized protein</fullName>
    </submittedName>
</protein>
<evidence type="ECO:0000256" key="2">
    <source>
        <dbReference type="SAM" id="SignalP"/>
    </source>
</evidence>
<keyword evidence="4" id="KW-1185">Reference proteome</keyword>
<dbReference type="RefSeq" id="XP_067181724.1">
    <property type="nucleotide sequence ID" value="XM_067325549.1"/>
</dbReference>
<feature type="region of interest" description="Disordered" evidence="1">
    <location>
        <begin position="178"/>
        <end position="222"/>
    </location>
</feature>
<feature type="compositionally biased region" description="Polar residues" evidence="1">
    <location>
        <begin position="194"/>
        <end position="207"/>
    </location>
</feature>
<dbReference type="OrthoDB" id="265806at2759"/>
<proteinExistence type="predicted"/>
<gene>
    <name evidence="3" type="ORF">LSCM1_08214</name>
</gene>
<name>A0A836HPT8_9TRYP</name>
<feature type="chain" id="PRO_5032774168" evidence="2">
    <location>
        <begin position="18"/>
        <end position="222"/>
    </location>
</feature>
<evidence type="ECO:0000313" key="4">
    <source>
        <dbReference type="Proteomes" id="UP000673552"/>
    </source>
</evidence>
<evidence type="ECO:0000256" key="1">
    <source>
        <dbReference type="SAM" id="MobiDB-lite"/>
    </source>
</evidence>
<evidence type="ECO:0000313" key="3">
    <source>
        <dbReference type="EMBL" id="KAG5488145.1"/>
    </source>
</evidence>
<feature type="compositionally biased region" description="Low complexity" evidence="1">
    <location>
        <begin position="107"/>
        <end position="139"/>
    </location>
</feature>
<dbReference type="Proteomes" id="UP000673552">
    <property type="component" value="Chromosome 1"/>
</dbReference>
<dbReference type="AlphaFoldDB" id="A0A836HPT8"/>
<dbReference type="EMBL" id="JAFEUZ010000001">
    <property type="protein sequence ID" value="KAG5488145.1"/>
    <property type="molecule type" value="Genomic_DNA"/>
</dbReference>
<keyword evidence="2" id="KW-0732">Signal</keyword>
<dbReference type="KEGG" id="lmat:92518061"/>
<sequence>MWRLMGWGNVFHAFACAQMTLPLAPLTLASPPAEQPRCLFGDYNVVTTQSSMFPAAGSRGCVPRAPPPIAPRDPSECTAQAATRVEERPFHGEDDGNDLSGAHAEARQPSAPSASQPRASGSSPSEGASSLAPTPPSSEASSAFHRLVFLAGEAHPGVAELPVAMQRIADEAQANLQTATERVRSSPVGAPLSLITSAAPPTQTSDMQRFAGDARLRPRQRP</sequence>
<feature type="signal peptide" evidence="2">
    <location>
        <begin position="1"/>
        <end position="17"/>
    </location>
</feature>